<sequence>MDMKESQRIKVQGYSAQGGKGEGARDWETSERQGGYHYATHWNGLRPHNRVQQTNVEECGEATGLNGTGRAHECVKEKKERNRENKRERAKPSRIDRPSAPVTPSAERTPNCVKDRNSIGFSTRLVTQTHTVVYYLCVTKKRNE</sequence>
<organism evidence="2 3">
    <name type="scientific">Daphnia sinensis</name>
    <dbReference type="NCBI Taxonomy" id="1820382"/>
    <lineage>
        <taxon>Eukaryota</taxon>
        <taxon>Metazoa</taxon>
        <taxon>Ecdysozoa</taxon>
        <taxon>Arthropoda</taxon>
        <taxon>Crustacea</taxon>
        <taxon>Branchiopoda</taxon>
        <taxon>Diplostraca</taxon>
        <taxon>Cladocera</taxon>
        <taxon>Anomopoda</taxon>
        <taxon>Daphniidae</taxon>
        <taxon>Daphnia</taxon>
        <taxon>Daphnia similis group</taxon>
    </lineage>
</organism>
<keyword evidence="3" id="KW-1185">Reference proteome</keyword>
<evidence type="ECO:0000313" key="3">
    <source>
        <dbReference type="Proteomes" id="UP000820818"/>
    </source>
</evidence>
<comment type="caution">
    <text evidence="2">The sequence shown here is derived from an EMBL/GenBank/DDBJ whole genome shotgun (WGS) entry which is preliminary data.</text>
</comment>
<feature type="compositionally biased region" description="Basic and acidic residues" evidence="1">
    <location>
        <begin position="22"/>
        <end position="31"/>
    </location>
</feature>
<reference evidence="2" key="1">
    <citation type="submission" date="2022-05" db="EMBL/GenBank/DDBJ databases">
        <title>A multi-omics perspective on studying reproductive biology in Daphnia sinensis.</title>
        <authorList>
            <person name="Jia J."/>
        </authorList>
    </citation>
    <scope>NUCLEOTIDE SEQUENCE</scope>
    <source>
        <strain evidence="2">WSL</strain>
    </source>
</reference>
<accession>A0AAD5KUZ4</accession>
<dbReference type="EMBL" id="WJBH02000157">
    <property type="protein sequence ID" value="KAI9550361.1"/>
    <property type="molecule type" value="Genomic_DNA"/>
</dbReference>
<feature type="compositionally biased region" description="Basic and acidic residues" evidence="1">
    <location>
        <begin position="70"/>
        <end position="97"/>
    </location>
</feature>
<dbReference type="Proteomes" id="UP000820818">
    <property type="component" value="Unassembled WGS sequence"/>
</dbReference>
<feature type="region of interest" description="Disordered" evidence="1">
    <location>
        <begin position="1"/>
        <end position="32"/>
    </location>
</feature>
<dbReference type="AlphaFoldDB" id="A0AAD5KUZ4"/>
<evidence type="ECO:0000313" key="2">
    <source>
        <dbReference type="EMBL" id="KAI9550361.1"/>
    </source>
</evidence>
<name>A0AAD5KUZ4_9CRUS</name>
<proteinExistence type="predicted"/>
<protein>
    <submittedName>
        <fullName evidence="2">Uncharacterized protein</fullName>
    </submittedName>
</protein>
<evidence type="ECO:0000256" key="1">
    <source>
        <dbReference type="SAM" id="MobiDB-lite"/>
    </source>
</evidence>
<gene>
    <name evidence="2" type="ORF">GHT06_001589</name>
</gene>
<feature type="region of interest" description="Disordered" evidence="1">
    <location>
        <begin position="60"/>
        <end position="114"/>
    </location>
</feature>